<dbReference type="AlphaFoldDB" id="A0A135Z9Q2"/>
<evidence type="ECO:0000313" key="2">
    <source>
        <dbReference type="Proteomes" id="UP000070505"/>
    </source>
</evidence>
<accession>A0A135Z9Q2</accession>
<dbReference type="Proteomes" id="UP000070505">
    <property type="component" value="Unassembled WGS sequence"/>
</dbReference>
<evidence type="ECO:0000313" key="1">
    <source>
        <dbReference type="EMBL" id="KXI18370.1"/>
    </source>
</evidence>
<reference evidence="1 2" key="1">
    <citation type="submission" date="2016-02" db="EMBL/GenBank/DDBJ databases">
        <authorList>
            <person name="Wen L."/>
            <person name="He K."/>
            <person name="Yang H."/>
        </authorList>
    </citation>
    <scope>NUCLEOTIDE SEQUENCE [LARGE SCALE GENOMIC DNA]</scope>
    <source>
        <strain evidence="1 2">CMW7778B</strain>
    </source>
</reference>
<organism evidence="1 2">
    <name type="scientific">Gardnerella vaginalis</name>
    <dbReference type="NCBI Taxonomy" id="2702"/>
    <lineage>
        <taxon>Bacteria</taxon>
        <taxon>Bacillati</taxon>
        <taxon>Actinomycetota</taxon>
        <taxon>Actinomycetes</taxon>
        <taxon>Bifidobacteriales</taxon>
        <taxon>Bifidobacteriaceae</taxon>
        <taxon>Gardnerella</taxon>
    </lineage>
</organism>
<name>A0A135Z9Q2_GARVA</name>
<gene>
    <name evidence="1" type="ORF">HMPREF3230_00388</name>
</gene>
<comment type="caution">
    <text evidence="1">The sequence shown here is derived from an EMBL/GenBank/DDBJ whole genome shotgun (WGS) entry which is preliminary data.</text>
</comment>
<proteinExistence type="predicted"/>
<protein>
    <submittedName>
        <fullName evidence="1">Uncharacterized protein</fullName>
    </submittedName>
</protein>
<sequence>MRSKQARTMERYMKAGAEMRLLKSLSARLITDTGSILLKTQQDKLMRAMDKVRQLCSVAEENMFKDHPQLNNHYIDVFYGDVANEPRNEVDKKIIEMAKEVSDGLFTRKGN</sequence>
<dbReference type="EMBL" id="LSRC01000014">
    <property type="protein sequence ID" value="KXI18370.1"/>
    <property type="molecule type" value="Genomic_DNA"/>
</dbReference>